<dbReference type="EMBL" id="CM045865">
    <property type="protein sequence ID" value="KAI7962531.1"/>
    <property type="molecule type" value="Genomic_DNA"/>
</dbReference>
<reference evidence="2" key="1">
    <citation type="journal article" date="2018" name="BMC Genomics">
        <title>Genomic insights into host adaptation between the wheat stripe rust pathogen (Puccinia striiformis f. sp. tritici) and the barley stripe rust pathogen (Puccinia striiformis f. sp. hordei).</title>
        <authorList>
            <person name="Xia C."/>
            <person name="Wang M."/>
            <person name="Yin C."/>
            <person name="Cornejo O.E."/>
            <person name="Hulbert S.H."/>
            <person name="Chen X."/>
        </authorList>
    </citation>
    <scope>NUCLEOTIDE SEQUENCE [LARGE SCALE GENOMIC DNA]</scope>
    <source>
        <strain evidence="2">93-210</strain>
    </source>
</reference>
<dbReference type="Proteomes" id="UP001060170">
    <property type="component" value="Chromosome 1"/>
</dbReference>
<keyword evidence="2" id="KW-1185">Reference proteome</keyword>
<evidence type="ECO:0000313" key="2">
    <source>
        <dbReference type="Proteomes" id="UP001060170"/>
    </source>
</evidence>
<organism evidence="1 2">
    <name type="scientific">Puccinia striiformis f. sp. tritici</name>
    <dbReference type="NCBI Taxonomy" id="168172"/>
    <lineage>
        <taxon>Eukaryota</taxon>
        <taxon>Fungi</taxon>
        <taxon>Dikarya</taxon>
        <taxon>Basidiomycota</taxon>
        <taxon>Pucciniomycotina</taxon>
        <taxon>Pucciniomycetes</taxon>
        <taxon>Pucciniales</taxon>
        <taxon>Pucciniaceae</taxon>
        <taxon>Puccinia</taxon>
    </lineage>
</organism>
<reference evidence="2" key="2">
    <citation type="journal article" date="2018" name="Mol. Plant Microbe Interact.">
        <title>Genome sequence resources for the wheat stripe rust pathogen (Puccinia striiformis f. sp. tritici) and the barley stripe rust pathogen (Puccinia striiformis f. sp. hordei).</title>
        <authorList>
            <person name="Xia C."/>
            <person name="Wang M."/>
            <person name="Yin C."/>
            <person name="Cornejo O.E."/>
            <person name="Hulbert S.H."/>
            <person name="Chen X."/>
        </authorList>
    </citation>
    <scope>NUCLEOTIDE SEQUENCE [LARGE SCALE GENOMIC DNA]</scope>
    <source>
        <strain evidence="2">93-210</strain>
    </source>
</reference>
<protein>
    <submittedName>
        <fullName evidence="1">Uncharacterized protein</fullName>
    </submittedName>
</protein>
<comment type="caution">
    <text evidence="1">The sequence shown here is derived from an EMBL/GenBank/DDBJ whole genome shotgun (WGS) entry which is preliminary data.</text>
</comment>
<name>A0ACC0EYE5_9BASI</name>
<reference evidence="1 2" key="3">
    <citation type="journal article" date="2022" name="Microbiol. Spectr.">
        <title>Folding features and dynamics of 3D genome architecture in plant fungal pathogens.</title>
        <authorList>
            <person name="Xia C."/>
        </authorList>
    </citation>
    <scope>NUCLEOTIDE SEQUENCE [LARGE SCALE GENOMIC DNA]</scope>
    <source>
        <strain evidence="1 2">93-210</strain>
    </source>
</reference>
<gene>
    <name evidence="1" type="ORF">MJO28_000625</name>
</gene>
<sequence length="80" mass="8884">MNLIVAILFSFSALVLVVNGLICTDKVFKYPVCRQGWDIKKVIVDDKKSGKFHCEDDIVPTCCSTNPKPNYQSLNCQGSS</sequence>
<proteinExistence type="predicted"/>
<evidence type="ECO:0000313" key="1">
    <source>
        <dbReference type="EMBL" id="KAI7962531.1"/>
    </source>
</evidence>
<accession>A0ACC0EYE5</accession>